<comment type="caution">
    <text evidence="3">The sequence shown here is derived from an EMBL/GenBank/DDBJ whole genome shotgun (WGS) entry which is preliminary data.</text>
</comment>
<dbReference type="SUPFAM" id="SSF55144">
    <property type="entry name" value="LigT-like"/>
    <property type="match status" value="1"/>
</dbReference>
<dbReference type="AlphaFoldDB" id="A0A9D1ICS4"/>
<reference evidence="3" key="2">
    <citation type="journal article" date="2021" name="PeerJ">
        <title>Extensive microbial diversity within the chicken gut microbiome revealed by metagenomics and culture.</title>
        <authorList>
            <person name="Gilroy R."/>
            <person name="Ravi A."/>
            <person name="Getino M."/>
            <person name="Pursley I."/>
            <person name="Horton D.L."/>
            <person name="Alikhan N.F."/>
            <person name="Baker D."/>
            <person name="Gharbi K."/>
            <person name="Hall N."/>
            <person name="Watson M."/>
            <person name="Adriaenssens E.M."/>
            <person name="Foster-Nyarko E."/>
            <person name="Jarju S."/>
            <person name="Secka A."/>
            <person name="Antonio M."/>
            <person name="Oren A."/>
            <person name="Chaudhuri R.R."/>
            <person name="La Ragione R."/>
            <person name="Hildebrand F."/>
            <person name="Pallen M.J."/>
        </authorList>
    </citation>
    <scope>NUCLEOTIDE SEQUENCE</scope>
    <source>
        <strain evidence="3">ChiHcec3-11533</strain>
    </source>
</reference>
<feature type="active site" description="Proton acceptor" evidence="2">
    <location>
        <position position="124"/>
    </location>
</feature>
<gene>
    <name evidence="3" type="primary">thpR</name>
    <name evidence="3" type="ORF">IAB02_07615</name>
</gene>
<dbReference type="GO" id="GO:0004113">
    <property type="term" value="F:2',3'-cyclic-nucleotide 3'-phosphodiesterase activity"/>
    <property type="evidence" value="ECO:0007669"/>
    <property type="project" value="InterPro"/>
</dbReference>
<feature type="short sequence motif" description="HXTX 2" evidence="2">
    <location>
        <begin position="124"/>
        <end position="127"/>
    </location>
</feature>
<dbReference type="GO" id="GO:0008664">
    <property type="term" value="F:RNA 2',3'-cyclic 3'-phosphodiesterase activity"/>
    <property type="evidence" value="ECO:0007669"/>
    <property type="project" value="UniProtKB-EC"/>
</dbReference>
<feature type="active site" description="Proton donor" evidence="2">
    <location>
        <position position="39"/>
    </location>
</feature>
<reference evidence="3" key="1">
    <citation type="submission" date="2020-10" db="EMBL/GenBank/DDBJ databases">
        <authorList>
            <person name="Gilroy R."/>
        </authorList>
    </citation>
    <scope>NUCLEOTIDE SEQUENCE</scope>
    <source>
        <strain evidence="3">ChiHcec3-11533</strain>
    </source>
</reference>
<dbReference type="Gene3D" id="3.90.1140.10">
    <property type="entry name" value="Cyclic phosphodiesterase"/>
    <property type="match status" value="1"/>
</dbReference>
<dbReference type="InterPro" id="IPR009097">
    <property type="entry name" value="Cyclic_Pdiesterase"/>
</dbReference>
<dbReference type="InterPro" id="IPR004175">
    <property type="entry name" value="RNA_CPDase"/>
</dbReference>
<keyword evidence="1 2" id="KW-0378">Hydrolase</keyword>
<evidence type="ECO:0000256" key="2">
    <source>
        <dbReference type="HAMAP-Rule" id="MF_01940"/>
    </source>
</evidence>
<evidence type="ECO:0000313" key="4">
    <source>
        <dbReference type="Proteomes" id="UP000824072"/>
    </source>
</evidence>
<dbReference type="NCBIfam" id="TIGR02258">
    <property type="entry name" value="2_5_ligase"/>
    <property type="match status" value="1"/>
</dbReference>
<dbReference type="PANTHER" id="PTHR35561">
    <property type="entry name" value="RNA 2',3'-CYCLIC PHOSPHODIESTERASE"/>
    <property type="match status" value="1"/>
</dbReference>
<dbReference type="PANTHER" id="PTHR35561:SF1">
    <property type="entry name" value="RNA 2',3'-CYCLIC PHOSPHODIESTERASE"/>
    <property type="match status" value="1"/>
</dbReference>
<evidence type="ECO:0000313" key="3">
    <source>
        <dbReference type="EMBL" id="HIU34416.1"/>
    </source>
</evidence>
<protein>
    <recommendedName>
        <fullName evidence="2">RNA 2',3'-cyclic phosphodiesterase</fullName>
        <shortName evidence="2">RNA 2',3'-CPDase</shortName>
        <ecNumber evidence="2">3.1.4.58</ecNumber>
    </recommendedName>
</protein>
<dbReference type="EMBL" id="DVMU01000174">
    <property type="protein sequence ID" value="HIU34416.1"/>
    <property type="molecule type" value="Genomic_DNA"/>
</dbReference>
<dbReference type="Proteomes" id="UP000824072">
    <property type="component" value="Unassembled WGS sequence"/>
</dbReference>
<dbReference type="EC" id="3.1.4.58" evidence="2"/>
<comment type="catalytic activity">
    <reaction evidence="2">
        <text>a 3'-end 2',3'-cyclophospho-ribonucleotide-RNA + H2O = a 3'-end 2'-phospho-ribonucleotide-RNA + H(+)</text>
        <dbReference type="Rhea" id="RHEA:11828"/>
        <dbReference type="Rhea" id="RHEA-COMP:10464"/>
        <dbReference type="Rhea" id="RHEA-COMP:17353"/>
        <dbReference type="ChEBI" id="CHEBI:15377"/>
        <dbReference type="ChEBI" id="CHEBI:15378"/>
        <dbReference type="ChEBI" id="CHEBI:83064"/>
        <dbReference type="ChEBI" id="CHEBI:173113"/>
        <dbReference type="EC" id="3.1.4.58"/>
    </reaction>
</comment>
<sequence length="183" mass="20679">MRLFIGLELPAQMRLAAQEASLLYRRLAPGRYVEAELFHITMAFLGERGEEDLPALQEILLRCAEKQPVLSLSLSHPGYFSKPENAILFLSVHGEESLYPLDNRLRAALRQAGQSFDIKPLRPHITLARKVNLRARQASAEEISLPDPRPAGGAIARLTLFHSTRVQENLRYLPIFRADFARP</sequence>
<proteinExistence type="inferred from homology"/>
<name>A0A9D1ICS4_9FIRM</name>
<feature type="short sequence motif" description="HXTX 1" evidence="2">
    <location>
        <begin position="39"/>
        <end position="42"/>
    </location>
</feature>
<evidence type="ECO:0000256" key="1">
    <source>
        <dbReference type="ARBA" id="ARBA00022801"/>
    </source>
</evidence>
<dbReference type="HAMAP" id="MF_01940">
    <property type="entry name" value="RNA_CPDase"/>
    <property type="match status" value="1"/>
</dbReference>
<comment type="similarity">
    <text evidence="2">Belongs to the 2H phosphoesterase superfamily. ThpR family.</text>
</comment>
<comment type="function">
    <text evidence="2">Hydrolyzes RNA 2',3'-cyclic phosphodiester to an RNA 2'-phosphomonoester.</text>
</comment>
<accession>A0A9D1ICS4</accession>
<dbReference type="Pfam" id="PF13563">
    <property type="entry name" value="2_5_RNA_ligase2"/>
    <property type="match status" value="1"/>
</dbReference>
<organism evidence="3 4">
    <name type="scientific">Candidatus Pullichristensenella excrementigallinarum</name>
    <dbReference type="NCBI Taxonomy" id="2840907"/>
    <lineage>
        <taxon>Bacteria</taxon>
        <taxon>Bacillati</taxon>
        <taxon>Bacillota</taxon>
        <taxon>Clostridia</taxon>
        <taxon>Candidatus Pullichristensenella</taxon>
    </lineage>
</organism>